<accession>A0ACB7UUW6</accession>
<protein>
    <submittedName>
        <fullName evidence="1">Ionotropic glutamate receptor plant protein</fullName>
    </submittedName>
</protein>
<keyword evidence="2" id="KW-1185">Reference proteome</keyword>
<proteinExistence type="predicted"/>
<gene>
    <name evidence="1" type="ORF">IHE45_14G126200</name>
</gene>
<reference evidence="2" key="1">
    <citation type="journal article" date="2022" name="Nat. Commun.">
        <title>Chromosome evolution and the genetic basis of agronomically important traits in greater yam.</title>
        <authorList>
            <person name="Bredeson J.V."/>
            <person name="Lyons J.B."/>
            <person name="Oniyinde I.O."/>
            <person name="Okereke N.R."/>
            <person name="Kolade O."/>
            <person name="Nnabue I."/>
            <person name="Nwadili C.O."/>
            <person name="Hribova E."/>
            <person name="Parker M."/>
            <person name="Nwogha J."/>
            <person name="Shu S."/>
            <person name="Carlson J."/>
            <person name="Kariba R."/>
            <person name="Muthemba S."/>
            <person name="Knop K."/>
            <person name="Barton G.J."/>
            <person name="Sherwood A.V."/>
            <person name="Lopez-Montes A."/>
            <person name="Asiedu R."/>
            <person name="Jamnadass R."/>
            <person name="Muchugi A."/>
            <person name="Goodstein D."/>
            <person name="Egesi C.N."/>
            <person name="Featherston J."/>
            <person name="Asfaw A."/>
            <person name="Simpson G.G."/>
            <person name="Dolezel J."/>
            <person name="Hendre P.S."/>
            <person name="Van Deynze A."/>
            <person name="Kumar P.L."/>
            <person name="Obidiegwu J.E."/>
            <person name="Bhattacharjee R."/>
            <person name="Rokhsar D.S."/>
        </authorList>
    </citation>
    <scope>NUCLEOTIDE SEQUENCE [LARGE SCALE GENOMIC DNA]</scope>
    <source>
        <strain evidence="2">cv. TDa95/00328</strain>
    </source>
</reference>
<comment type="caution">
    <text evidence="1">The sequence shown here is derived from an EMBL/GenBank/DDBJ whole genome shotgun (WGS) entry which is preliminary data.</text>
</comment>
<evidence type="ECO:0000313" key="2">
    <source>
        <dbReference type="Proteomes" id="UP000827976"/>
    </source>
</evidence>
<keyword evidence="1" id="KW-0675">Receptor</keyword>
<dbReference type="Proteomes" id="UP000827976">
    <property type="component" value="Chromosome 14"/>
</dbReference>
<sequence>MANKFVLLLLSLCFISSGFSTRPSVVKLGAVFSVNSTIGRVAKVAIDAAVDEINSNSTLLNGTKLLLQMHDSQCNGFTGIVQTIQFMTTDAVAVIGPESSDTAHVISHFANEFHVPFLSFSATDPTLTSIQFPFLVRTTHSDLFQMVAIAQLIDYYQWRNIIVVYTDDDYGRNGIASLGDEFEKIRCQISYKAVLSPGATQTDISNMLVKIALMESRIIIVHANIDFGLKVFSVAHYLQMISNGYVWIATDWLSSFLDSSAPVEMEVMSTLQGVLSLRQHSPKSEKKHNLVSKFREIRKRKSNEVFRINSYGLQAYDTVWLIARALDSFFRDNGTVSFSKDSTQQYFSLDAMTKFDDGQTLLNKIKTTEMDGVTGRIQFDSDGNLINPAYDILNVIGTGFRTVGFWSNASGLSTRPPEKIYTNMTSKSSENHKLHTVIFPGESSTPPRGWVFPNHGKELRIGVPNRVSYKAFVSWDPTTNTVRGYCIDVFSAAIALLPYAVPYKFVLFGDGIRNPNYTDLVYRVSTKEFDAAVGDIAIVKSRTEIVDFTQPYIDSGLIIVAHTRRFKSYAWAFLQPFTVEMWCTTGAFLIFVGTVVWLLEHRVNDDFRGPPKQQFSTLIWFSFSTLFFAHRQNTVGTLGRMVLLIWLFVVLIIQSSYTASLTSILTVRQLFSPITGIHGLIASNDPIGIQVGSFTENYLVQELGIKKSRIKVLPDAIEYTRSLELGPNHGGVAAVVDEHPYLELFLSAHCQFSAIGSDFTKSGWGFAFPKDSPLAVDLSIAILTLSENGDLQRIHDKWLTRAGCSNENKEMDSNQLQLNSFLGLFMLSGMACLLALLIHFYIIMRQFIRHCNPTDSIASRNTITGRSFQDFLSFFDEKEENVKNKSNRMMMQNGESNGGVDDNELSMNR</sequence>
<dbReference type="EMBL" id="CM037024">
    <property type="protein sequence ID" value="KAH7664538.1"/>
    <property type="molecule type" value="Genomic_DNA"/>
</dbReference>
<organism evidence="1 2">
    <name type="scientific">Dioscorea alata</name>
    <name type="common">Purple yam</name>
    <dbReference type="NCBI Taxonomy" id="55571"/>
    <lineage>
        <taxon>Eukaryota</taxon>
        <taxon>Viridiplantae</taxon>
        <taxon>Streptophyta</taxon>
        <taxon>Embryophyta</taxon>
        <taxon>Tracheophyta</taxon>
        <taxon>Spermatophyta</taxon>
        <taxon>Magnoliopsida</taxon>
        <taxon>Liliopsida</taxon>
        <taxon>Dioscoreales</taxon>
        <taxon>Dioscoreaceae</taxon>
        <taxon>Dioscorea</taxon>
    </lineage>
</organism>
<evidence type="ECO:0000313" key="1">
    <source>
        <dbReference type="EMBL" id="KAH7664538.1"/>
    </source>
</evidence>
<name>A0ACB7UUW6_DIOAL</name>